<organism evidence="2 3">
    <name type="scientific">Hydrocarboniphaga effusa AP103</name>
    <dbReference type="NCBI Taxonomy" id="1172194"/>
    <lineage>
        <taxon>Bacteria</taxon>
        <taxon>Pseudomonadati</taxon>
        <taxon>Pseudomonadota</taxon>
        <taxon>Gammaproteobacteria</taxon>
        <taxon>Nevskiales</taxon>
        <taxon>Nevskiaceae</taxon>
        <taxon>Hydrocarboniphaga</taxon>
    </lineage>
</organism>
<evidence type="ECO:0000256" key="1">
    <source>
        <dbReference type="SAM" id="MobiDB-lite"/>
    </source>
</evidence>
<reference evidence="2 3" key="1">
    <citation type="journal article" date="2012" name="J. Bacteriol.">
        <title>Genome Sequence of n-Alkane-Degrading Hydrocarboniphaga effusa Strain AP103T (ATCC BAA-332T).</title>
        <authorList>
            <person name="Chang H.K."/>
            <person name="Zylstra G.J."/>
            <person name="Chae J.C."/>
        </authorList>
    </citation>
    <scope>NUCLEOTIDE SEQUENCE [LARGE SCALE GENOMIC DNA]</scope>
    <source>
        <strain evidence="2 3">AP103</strain>
    </source>
</reference>
<dbReference type="Proteomes" id="UP000003704">
    <property type="component" value="Unassembled WGS sequence"/>
</dbReference>
<proteinExistence type="predicted"/>
<accession>I7Z9S1</accession>
<keyword evidence="3" id="KW-1185">Reference proteome</keyword>
<feature type="compositionally biased region" description="Low complexity" evidence="1">
    <location>
        <begin position="27"/>
        <end position="39"/>
    </location>
</feature>
<protein>
    <submittedName>
        <fullName evidence="2">Uncharacterized protein</fullName>
    </submittedName>
</protein>
<sequence>MNSIRWPQKRKDRLAPVFSREASNSKLQLRAAQRPAQAA</sequence>
<evidence type="ECO:0000313" key="3">
    <source>
        <dbReference type="Proteomes" id="UP000003704"/>
    </source>
</evidence>
<gene>
    <name evidence="2" type="ORF">WQQ_37740</name>
</gene>
<dbReference type="EMBL" id="AKGD01000003">
    <property type="protein sequence ID" value="EIT68579.1"/>
    <property type="molecule type" value="Genomic_DNA"/>
</dbReference>
<comment type="caution">
    <text evidence="2">The sequence shown here is derived from an EMBL/GenBank/DDBJ whole genome shotgun (WGS) entry which is preliminary data.</text>
</comment>
<name>I7Z9S1_9GAMM</name>
<evidence type="ECO:0000313" key="2">
    <source>
        <dbReference type="EMBL" id="EIT68579.1"/>
    </source>
</evidence>
<dbReference type="AlphaFoldDB" id="I7Z9S1"/>
<feature type="region of interest" description="Disordered" evidence="1">
    <location>
        <begin position="1"/>
        <end position="39"/>
    </location>
</feature>